<dbReference type="AlphaFoldDB" id="A0A8H6U740"/>
<dbReference type="OrthoDB" id="1703270at2759"/>
<protein>
    <submittedName>
        <fullName evidence="2">Uncharacterized protein</fullName>
    </submittedName>
</protein>
<organism evidence="2 3">
    <name type="scientific">Colletotrichum musicola</name>
    <dbReference type="NCBI Taxonomy" id="2175873"/>
    <lineage>
        <taxon>Eukaryota</taxon>
        <taxon>Fungi</taxon>
        <taxon>Dikarya</taxon>
        <taxon>Ascomycota</taxon>
        <taxon>Pezizomycotina</taxon>
        <taxon>Sordariomycetes</taxon>
        <taxon>Hypocreomycetidae</taxon>
        <taxon>Glomerellales</taxon>
        <taxon>Glomerellaceae</taxon>
        <taxon>Colletotrichum</taxon>
        <taxon>Colletotrichum orchidearum species complex</taxon>
    </lineage>
</organism>
<keyword evidence="3" id="KW-1185">Reference proteome</keyword>
<feature type="compositionally biased region" description="Polar residues" evidence="1">
    <location>
        <begin position="167"/>
        <end position="202"/>
    </location>
</feature>
<evidence type="ECO:0000313" key="2">
    <source>
        <dbReference type="EMBL" id="KAF6843164.1"/>
    </source>
</evidence>
<proteinExistence type="predicted"/>
<feature type="compositionally biased region" description="Polar residues" evidence="1">
    <location>
        <begin position="245"/>
        <end position="261"/>
    </location>
</feature>
<gene>
    <name evidence="2" type="ORF">CMUS01_02377</name>
</gene>
<comment type="caution">
    <text evidence="2">The sequence shown here is derived from an EMBL/GenBank/DDBJ whole genome shotgun (WGS) entry which is preliminary data.</text>
</comment>
<name>A0A8H6U740_9PEZI</name>
<evidence type="ECO:0000313" key="3">
    <source>
        <dbReference type="Proteomes" id="UP000639643"/>
    </source>
</evidence>
<reference evidence="2" key="1">
    <citation type="journal article" date="2020" name="Phytopathology">
        <title>Genome Sequence Resources of Colletotrichum truncatum, C. plurivorum, C. musicola, and C. sojae: Four Species Pathogenic to Soybean (Glycine max).</title>
        <authorList>
            <person name="Rogerio F."/>
            <person name="Boufleur T.R."/>
            <person name="Ciampi-Guillardi M."/>
            <person name="Sukno S.A."/>
            <person name="Thon M.R."/>
            <person name="Massola Junior N.S."/>
            <person name="Baroncelli R."/>
        </authorList>
    </citation>
    <scope>NUCLEOTIDE SEQUENCE</scope>
    <source>
        <strain evidence="2">LFN0074</strain>
    </source>
</reference>
<feature type="region of interest" description="Disordered" evidence="1">
    <location>
        <begin position="131"/>
        <end position="261"/>
    </location>
</feature>
<sequence length="482" mass="53589">MSLDFKCLPTAHQLDGKTIRHGTAGLWTFPVARQQLDILRDVEPSSSAASGSVFGPFGIRDSRRITELQSAARSRSFRSPLFLLCLYTIIFFLQGNSENEGKKTCVEYTQTRKPCGGKHLLVQAFKREGTVRSGVSSPMDLRGSRNVTNQGVDTPPSSSSSGIRETISPSPNTSDFIAKDTINNNLPPTPVSVNGIITNKGPSNGLPPGVPTGPAAYRNRQSPPQNAPKGPASQRRRVPLPSVAGLSQQQRSPTSYPVSYSNSMTWKSTDVQKRETLEKMARSYRHTNTDNPFEVRRRFLEWKLVYEKDRINRLENEKKDRTERETNQGNQGEHAYHPLLFNMNTIWGDYDGATSPAKVWPKPDCRHLPVSPSCSQIQADQDPFTGVIQLNTGDAALNASIDENEHNKENLPPMPSGNTHCPLGVCMGAWSDPYNVLKIMELLELDIPNMENMKDVRSQDNDDITKLISEINETNLDDIELN</sequence>
<dbReference type="EMBL" id="WIGM01000049">
    <property type="protein sequence ID" value="KAF6843164.1"/>
    <property type="molecule type" value="Genomic_DNA"/>
</dbReference>
<dbReference type="Proteomes" id="UP000639643">
    <property type="component" value="Unassembled WGS sequence"/>
</dbReference>
<evidence type="ECO:0000256" key="1">
    <source>
        <dbReference type="SAM" id="MobiDB-lite"/>
    </source>
</evidence>
<accession>A0A8H6U740</accession>